<evidence type="ECO:0000256" key="1">
    <source>
        <dbReference type="SAM" id="SignalP"/>
    </source>
</evidence>
<proteinExistence type="predicted"/>
<comment type="caution">
    <text evidence="3">The sequence shown here is derived from an EMBL/GenBank/DDBJ whole genome shotgun (WGS) entry which is preliminary data.</text>
</comment>
<gene>
    <name evidence="3" type="ORF">GCM10022204_33950</name>
</gene>
<keyword evidence="4" id="KW-1185">Reference proteome</keyword>
<feature type="chain" id="PRO_5045040379" description="DUF3131 domain-containing protein" evidence="1">
    <location>
        <begin position="31"/>
        <end position="325"/>
    </location>
</feature>
<dbReference type="EMBL" id="BAAAYX010000014">
    <property type="protein sequence ID" value="GAA3712267.1"/>
    <property type="molecule type" value="Genomic_DNA"/>
</dbReference>
<reference evidence="4" key="1">
    <citation type="journal article" date="2019" name="Int. J. Syst. Evol. Microbiol.">
        <title>The Global Catalogue of Microorganisms (GCM) 10K type strain sequencing project: providing services to taxonomists for standard genome sequencing and annotation.</title>
        <authorList>
            <consortium name="The Broad Institute Genomics Platform"/>
            <consortium name="The Broad Institute Genome Sequencing Center for Infectious Disease"/>
            <person name="Wu L."/>
            <person name="Ma J."/>
        </authorList>
    </citation>
    <scope>NUCLEOTIDE SEQUENCE [LARGE SCALE GENOMIC DNA]</scope>
    <source>
        <strain evidence="4">JCM 16548</strain>
    </source>
</reference>
<evidence type="ECO:0000313" key="3">
    <source>
        <dbReference type="EMBL" id="GAA3712267.1"/>
    </source>
</evidence>
<dbReference type="RefSeq" id="WP_344813640.1">
    <property type="nucleotide sequence ID" value="NZ_BAAAYX010000014.1"/>
</dbReference>
<organism evidence="3 4">
    <name type="scientific">Microlunatus aurantiacus</name>
    <dbReference type="NCBI Taxonomy" id="446786"/>
    <lineage>
        <taxon>Bacteria</taxon>
        <taxon>Bacillati</taxon>
        <taxon>Actinomycetota</taxon>
        <taxon>Actinomycetes</taxon>
        <taxon>Propionibacteriales</taxon>
        <taxon>Propionibacteriaceae</taxon>
        <taxon>Microlunatus</taxon>
    </lineage>
</organism>
<dbReference type="Proteomes" id="UP001500051">
    <property type="component" value="Unassembled WGS sequence"/>
</dbReference>
<accession>A0ABP7DZF3</accession>
<dbReference type="PROSITE" id="PS51318">
    <property type="entry name" value="TAT"/>
    <property type="match status" value="1"/>
</dbReference>
<name>A0ABP7DZF3_9ACTN</name>
<dbReference type="Gene3D" id="1.50.10.140">
    <property type="match status" value="1"/>
</dbReference>
<feature type="signal peptide" evidence="1">
    <location>
        <begin position="1"/>
        <end position="30"/>
    </location>
</feature>
<sequence length="325" mass="34878">MTAVSRRGLLLGGASLAAAGALGSSLPTAAASPGADRHRPTTPARIRRWAADTWASLVAMTDEKTGLTADNLAGPLAEKNRSGYTSPTNIGGYLWSAVVARDLGLISRGECSRRIRQTLRTLDRLDRHAPSGMYYNWYDEATGEVLTTWPVDGNRVYPFLSSVDNGWLAAALMVVGNADPANARLAHEVLRPMNFKAYYNPTVGVGGAGLMKGGFWDGEPKPGEAIQVGNFLGSGPDVSYTAFHYDTTVSETRIASYIAIARGQVPAKLYFGTWRTFPASKDWQWQEQQPTGQTRTYLGIDVMRGSTLTSASRRCPAGAAPCSSP</sequence>
<evidence type="ECO:0000313" key="4">
    <source>
        <dbReference type="Proteomes" id="UP001500051"/>
    </source>
</evidence>
<protein>
    <recommendedName>
        <fullName evidence="2">DUF3131 domain-containing protein</fullName>
    </recommendedName>
</protein>
<evidence type="ECO:0000259" key="2">
    <source>
        <dbReference type="Pfam" id="PF11329"/>
    </source>
</evidence>
<dbReference type="InterPro" id="IPR021478">
    <property type="entry name" value="DUF3131"/>
</dbReference>
<dbReference type="Pfam" id="PF11329">
    <property type="entry name" value="DUF3131"/>
    <property type="match status" value="1"/>
</dbReference>
<keyword evidence="1" id="KW-0732">Signal</keyword>
<dbReference type="InterPro" id="IPR006311">
    <property type="entry name" value="TAT_signal"/>
</dbReference>
<feature type="domain" description="DUF3131" evidence="2">
    <location>
        <begin position="48"/>
        <end position="192"/>
    </location>
</feature>